<reference evidence="1" key="1">
    <citation type="submission" date="2024-05" db="EMBL/GenBank/DDBJ databases">
        <authorList>
            <person name="Luo Y.-C."/>
            <person name="Nicholds J."/>
            <person name="Mortimer T."/>
            <person name="Maboni G."/>
        </authorList>
    </citation>
    <scope>NUCLEOTIDE SEQUENCE</scope>
    <source>
        <strain evidence="1">150221</strain>
    </source>
</reference>
<dbReference type="EMBL" id="CP158257">
    <property type="protein sequence ID" value="XDJ55374.1"/>
    <property type="molecule type" value="Genomic_DNA"/>
</dbReference>
<evidence type="ECO:0008006" key="2">
    <source>
        <dbReference type="Google" id="ProtNLM"/>
    </source>
</evidence>
<dbReference type="RefSeq" id="WP_368647709.1">
    <property type="nucleotide sequence ID" value="NZ_CP158257.1"/>
</dbReference>
<dbReference type="GeneID" id="93068401"/>
<organism evidence="1">
    <name type="scientific">Castellaniella ginsengisoli</name>
    <dbReference type="NCBI Taxonomy" id="546114"/>
    <lineage>
        <taxon>Bacteria</taxon>
        <taxon>Pseudomonadati</taxon>
        <taxon>Pseudomonadota</taxon>
        <taxon>Betaproteobacteria</taxon>
        <taxon>Burkholderiales</taxon>
        <taxon>Alcaligenaceae</taxon>
        <taxon>Castellaniella</taxon>
    </lineage>
</organism>
<proteinExistence type="predicted"/>
<dbReference type="KEGG" id="cgin:ABRZ00_12665"/>
<sequence length="233" mass="25148">MQTVYQLDDQGLLLHEREAPTKGHLQVMVAPPAVPAGHVARWVTALHPVVDTKTYGDQGTGSWEVIEDHRKDKLWLAHGRPYVLDTDADGQSYDGLGPLPEWLHTEEPPAPEPTLEDAQAAQLLVINASFETAAQALTAGYPEAERLTWPIQQSEALAWAADNASPTPYLDGLAAARGITPEDMRALTLAQVQAFQAASQQLVGTRQRLRDEINAAATVAAVRAVVWPSGGQA</sequence>
<name>A0AB39DNI4_9BURK</name>
<dbReference type="AlphaFoldDB" id="A0AB39DNI4"/>
<gene>
    <name evidence="1" type="ORF">ABRZ00_12665</name>
</gene>
<protein>
    <recommendedName>
        <fullName evidence="2">DUF4376 domain-containing protein</fullName>
    </recommendedName>
</protein>
<accession>A0AB39DNI4</accession>
<evidence type="ECO:0000313" key="1">
    <source>
        <dbReference type="EMBL" id="XDJ55374.1"/>
    </source>
</evidence>